<feature type="compositionally biased region" description="Polar residues" evidence="1">
    <location>
        <begin position="206"/>
        <end position="216"/>
    </location>
</feature>
<feature type="compositionally biased region" description="Polar residues" evidence="1">
    <location>
        <begin position="48"/>
        <end position="59"/>
    </location>
</feature>
<evidence type="ECO:0000256" key="1">
    <source>
        <dbReference type="SAM" id="MobiDB-lite"/>
    </source>
</evidence>
<feature type="region of interest" description="Disordered" evidence="1">
    <location>
        <begin position="205"/>
        <end position="236"/>
    </location>
</feature>
<accession>A0ABM5BKK5</accession>
<organism evidence="2 3">
    <name type="scientific">Vicugna pacos</name>
    <name type="common">Alpaca</name>
    <name type="synonym">Lama pacos</name>
    <dbReference type="NCBI Taxonomy" id="30538"/>
    <lineage>
        <taxon>Eukaryota</taxon>
        <taxon>Metazoa</taxon>
        <taxon>Chordata</taxon>
        <taxon>Craniata</taxon>
        <taxon>Vertebrata</taxon>
        <taxon>Euteleostomi</taxon>
        <taxon>Mammalia</taxon>
        <taxon>Eutheria</taxon>
        <taxon>Laurasiatheria</taxon>
        <taxon>Artiodactyla</taxon>
        <taxon>Tylopoda</taxon>
        <taxon>Camelidae</taxon>
        <taxon>Vicugna</taxon>
    </lineage>
</organism>
<dbReference type="RefSeq" id="XP_072796936.1">
    <property type="nucleotide sequence ID" value="XM_072940835.1"/>
</dbReference>
<reference evidence="3" key="1">
    <citation type="submission" date="2025-08" db="UniProtKB">
        <authorList>
            <consortium name="RefSeq"/>
        </authorList>
    </citation>
    <scope>IDENTIFICATION</scope>
</reference>
<feature type="region of interest" description="Disordered" evidence="1">
    <location>
        <begin position="311"/>
        <end position="354"/>
    </location>
</feature>
<proteinExistence type="predicted"/>
<evidence type="ECO:0000313" key="2">
    <source>
        <dbReference type="Proteomes" id="UP001652581"/>
    </source>
</evidence>
<dbReference type="GeneID" id="140686629"/>
<feature type="region of interest" description="Disordered" evidence="1">
    <location>
        <begin position="120"/>
        <end position="191"/>
    </location>
</feature>
<feature type="compositionally biased region" description="Low complexity" evidence="1">
    <location>
        <begin position="322"/>
        <end position="336"/>
    </location>
</feature>
<protein>
    <submittedName>
        <fullName evidence="3">Uncharacterized protein</fullName>
    </submittedName>
</protein>
<name>A0ABM5BKK5_VICPA</name>
<evidence type="ECO:0000313" key="3">
    <source>
        <dbReference type="RefSeq" id="XP_072796936.1"/>
    </source>
</evidence>
<feature type="compositionally biased region" description="Polar residues" evidence="1">
    <location>
        <begin position="1"/>
        <end position="14"/>
    </location>
</feature>
<sequence>MSLFDKNSSPSSDSIGYGFKTGELGTQSRAEERLSWPGQKTPMPDQPRLSNRTKGPRPKSTTVLINCLQLIHWTASSSLPQQPLLGTPGFFVPCTTPGGWVGQPLMLLVLQHTQAWQRVENPPHLGTDPSGNTARPSPGGGPAPVHAALTPSAHGGPCPHDSLHPGAVAPLQPVPRSGPPQTGQHPAQPCSPHVAVLQPEQAETHLWQQQAPSDQLRSPLLHPQPQPSGATGSGSLLDELLSDASLLEKAKPYLSDGTRKTDFGRPWENTLVMTNSRPSWTCCQAHQGLRKAFGRAQFRPLSLGCRAMAENKGRGTSHTPRARQQGHGAQTAGATAWPPSALPCSPGALRTHRH</sequence>
<feature type="region of interest" description="Disordered" evidence="1">
    <location>
        <begin position="1"/>
        <end position="59"/>
    </location>
</feature>
<dbReference type="Proteomes" id="UP001652581">
    <property type="component" value="Chromosome 17"/>
</dbReference>
<keyword evidence="2" id="KW-1185">Reference proteome</keyword>
<gene>
    <name evidence="3" type="primary">LOC140686629</name>
</gene>